<dbReference type="InterPro" id="IPR001965">
    <property type="entry name" value="Znf_PHD"/>
</dbReference>
<evidence type="ECO:0000256" key="19">
    <source>
        <dbReference type="PIRSR" id="PIRSR605511-2"/>
    </source>
</evidence>
<dbReference type="PRINTS" id="PR01790">
    <property type="entry name" value="SMP30FAMILY"/>
</dbReference>
<keyword evidence="10 19" id="KW-0479">Metal-binding</keyword>
<evidence type="ECO:0000256" key="10">
    <source>
        <dbReference type="ARBA" id="ARBA00022723"/>
    </source>
</evidence>
<keyword evidence="25" id="KW-1185">Reference proteome</keyword>
<evidence type="ECO:0000256" key="14">
    <source>
        <dbReference type="ARBA" id="ARBA00022833"/>
    </source>
</evidence>
<comment type="similarity">
    <text evidence="6">Belongs to the SMP-30/CGR1 family.</text>
</comment>
<dbReference type="InterPro" id="IPR013658">
    <property type="entry name" value="SGL"/>
</dbReference>
<dbReference type="Proteomes" id="UP001474421">
    <property type="component" value="Unassembled WGS sequence"/>
</dbReference>
<comment type="similarity">
    <text evidence="17">Belongs to the JADE family.</text>
</comment>
<sequence>MKRYRHLSSSDSSDNESPSTSFSFCCKYRSKSKTPANEQKKPAEVFRKDLISAMKLPDSHHINPDEYYLFADTWKQEWEKGVQVPASPETIPKPSLRIIAEKVKQVLYTRPRKYIHCSSQESAEPGYINILELAESMCRYDLDDMDIFWLQEVNEELAEMGYGQLDENTMEKLVEVLERHCHENMNHAIETEEGLGIEYDEDVICDVCRSPDSEDGNDMVFCDKCNICVHQACYGILKVPEGSWLCRTCVLGIHPQCLLCPKRGGAMKATRTGTKWAHVSCALWIPEVSIACPERMEPITKVSHIPPSRWALVCNLCKVKTGACIQCSVKSCITAFHVTCAFEHSLEMKTILDDGDEVKFKSYCLKHSKTKQNLILDTENLKSTVDQKQTESEKTSLRAQKLQELEEEFYSLVRIDDVAAELGLPKLTVDLTFNYWKLKRKSNFNKPLFPPKEDEENGLIQPKEDSIHTRMRMFMHLRQDLERVRNLCYMVSRREKIKLSHSKAHEQIFNLQVQLINQEIAAGHSLTSALENTLFYPPPRITLKLKMPKSLGDCKNQTILFLIICFTQLRHRCSPIAETMSSVKVECVVPVNCEIGESPVWEEKDNSLLFVDITNQKVYQWHSLTKEVQSISVDAPVSTVSLRKSGGYIITRGTQFAALDWKKKSVTTITEVEKDKPNNRFNDGKVDPAGRLVAGTMSQEIRPTVVERHQGSLYTLFPDHFVVKHFDKVDISNGLDWSLDHRTFFYIDSLSYRVDAFDYDLQTGKLCNRRSMYELEKEDAIPDGMCIDTEGKLWVACYGGGRVIRIDPETGKRIQTVKLPVDNTTSCSFGGYDYSELYVTSAAGLDESSLVRQPQAGGIFKITGLGVKGIPPYAYAG</sequence>
<dbReference type="InterPro" id="IPR050701">
    <property type="entry name" value="Histone_Mod_Regulator"/>
</dbReference>
<dbReference type="InterPro" id="IPR005511">
    <property type="entry name" value="SMP-30"/>
</dbReference>
<keyword evidence="12 20" id="KW-0863">Zinc-finger</keyword>
<comment type="subcellular location">
    <subcellularLocation>
        <location evidence="5">Cytoplasm</location>
    </subcellularLocation>
</comment>
<keyword evidence="11" id="KW-0677">Repeat</keyword>
<evidence type="ECO:0000256" key="4">
    <source>
        <dbReference type="ARBA" id="ARBA00001946"/>
    </source>
</evidence>
<dbReference type="PANTHER" id="PTHR13793:SF27">
    <property type="entry name" value="PROTEIN JADE-3"/>
    <property type="match status" value="1"/>
</dbReference>
<dbReference type="FunFam" id="2.120.10.30:FF:000027">
    <property type="entry name" value="Regucalcin homologue"/>
    <property type="match status" value="1"/>
</dbReference>
<dbReference type="PROSITE" id="PS01359">
    <property type="entry name" value="ZF_PHD_1"/>
    <property type="match status" value="1"/>
</dbReference>
<dbReference type="InterPro" id="IPR011042">
    <property type="entry name" value="6-blade_b-propeller_TolB-like"/>
</dbReference>
<feature type="binding site" evidence="19">
    <location>
        <position position="783"/>
    </location>
    <ligand>
        <name>a divalent metal cation</name>
        <dbReference type="ChEBI" id="CHEBI:60240"/>
    </ligand>
</feature>
<comment type="caution">
    <text evidence="24">The sequence shown here is derived from an EMBL/GenBank/DDBJ whole genome shotgun (WGS) entry which is preliminary data.</text>
</comment>
<feature type="binding site" evidence="19">
    <location>
        <position position="680"/>
    </location>
    <ligand>
        <name>substrate</name>
    </ligand>
</feature>
<keyword evidence="9" id="KW-0963">Cytoplasm</keyword>
<feature type="region of interest" description="Disordered" evidence="21">
    <location>
        <begin position="1"/>
        <end position="22"/>
    </location>
</feature>
<evidence type="ECO:0000313" key="24">
    <source>
        <dbReference type="EMBL" id="KAK9401887.1"/>
    </source>
</evidence>
<accession>A0AAW1BIU2</accession>
<dbReference type="SUPFAM" id="SSF57903">
    <property type="entry name" value="FYVE/PHD zinc finger"/>
    <property type="match status" value="1"/>
</dbReference>
<comment type="cofactor">
    <cofactor evidence="19">
        <name>Zn(2+)</name>
        <dbReference type="ChEBI" id="CHEBI:29105"/>
    </cofactor>
    <text evidence="19">Binds 1 divalent metal cation per subunit.</text>
</comment>
<evidence type="ECO:0000256" key="21">
    <source>
        <dbReference type="SAM" id="MobiDB-lite"/>
    </source>
</evidence>
<dbReference type="EC" id="3.1.1.17" evidence="7"/>
<feature type="compositionally biased region" description="Low complexity" evidence="21">
    <location>
        <begin position="9"/>
        <end position="22"/>
    </location>
</feature>
<feature type="binding site" evidence="19">
    <location>
        <position position="733"/>
    </location>
    <ligand>
        <name>a divalent metal cation</name>
        <dbReference type="ChEBI" id="CHEBI:60240"/>
    </ligand>
</feature>
<dbReference type="GO" id="GO:0008270">
    <property type="term" value="F:zinc ion binding"/>
    <property type="evidence" value="ECO:0007669"/>
    <property type="project" value="UniProtKB-KW"/>
</dbReference>
<dbReference type="InterPro" id="IPR013083">
    <property type="entry name" value="Znf_RING/FYVE/PHD"/>
</dbReference>
<evidence type="ECO:0000259" key="22">
    <source>
        <dbReference type="PROSITE" id="PS50016"/>
    </source>
</evidence>
<protein>
    <recommendedName>
        <fullName evidence="8">Regucalcin</fullName>
        <ecNumber evidence="7">3.1.1.17</ecNumber>
    </recommendedName>
    <alternativeName>
        <fullName evidence="16">Gluconolactonase</fullName>
    </alternativeName>
</protein>
<dbReference type="InterPro" id="IPR019786">
    <property type="entry name" value="Zinc_finger_PHD-type_CS"/>
</dbReference>
<comment type="cofactor">
    <cofactor evidence="4">
        <name>Mg(2+)</name>
        <dbReference type="ChEBI" id="CHEBI:18420"/>
    </cofactor>
</comment>
<evidence type="ECO:0000256" key="6">
    <source>
        <dbReference type="ARBA" id="ARBA00008853"/>
    </source>
</evidence>
<dbReference type="SUPFAM" id="SSF63829">
    <property type="entry name" value="Calcium-dependent phosphotriesterase"/>
    <property type="match status" value="1"/>
</dbReference>
<keyword evidence="14 19" id="KW-0862">Zinc</keyword>
<comment type="catalytic activity">
    <reaction evidence="1">
        <text>D-glucono-1,5-lactone + H2O = D-gluconate + H(+)</text>
        <dbReference type="Rhea" id="RHEA:10440"/>
        <dbReference type="ChEBI" id="CHEBI:15377"/>
        <dbReference type="ChEBI" id="CHEBI:15378"/>
        <dbReference type="ChEBI" id="CHEBI:16217"/>
        <dbReference type="ChEBI" id="CHEBI:18391"/>
        <dbReference type="EC" id="3.1.1.17"/>
    </reaction>
</comment>
<feature type="domain" description="PHD-type" evidence="22">
    <location>
        <begin position="202"/>
        <end position="252"/>
    </location>
</feature>
<dbReference type="GO" id="GO:0030234">
    <property type="term" value="F:enzyme regulator activity"/>
    <property type="evidence" value="ECO:0007669"/>
    <property type="project" value="InterPro"/>
</dbReference>
<proteinExistence type="inferred from homology"/>
<organism evidence="24 25">
    <name type="scientific">Crotalus adamanteus</name>
    <name type="common">Eastern diamondback rattlesnake</name>
    <dbReference type="NCBI Taxonomy" id="8729"/>
    <lineage>
        <taxon>Eukaryota</taxon>
        <taxon>Metazoa</taxon>
        <taxon>Chordata</taxon>
        <taxon>Craniata</taxon>
        <taxon>Vertebrata</taxon>
        <taxon>Euteleostomi</taxon>
        <taxon>Lepidosauria</taxon>
        <taxon>Squamata</taxon>
        <taxon>Bifurcata</taxon>
        <taxon>Unidentata</taxon>
        <taxon>Episquamata</taxon>
        <taxon>Toxicofera</taxon>
        <taxon>Serpentes</taxon>
        <taxon>Colubroidea</taxon>
        <taxon>Viperidae</taxon>
        <taxon>Crotalinae</taxon>
        <taxon>Crotalus</taxon>
    </lineage>
</organism>
<gene>
    <name evidence="24" type="ORF">NXF25_010243</name>
</gene>
<feature type="active site" description="Proton donor/acceptor" evidence="18">
    <location>
        <position position="783"/>
    </location>
</feature>
<dbReference type="GO" id="GO:0006357">
    <property type="term" value="P:regulation of transcription by RNA polymerase II"/>
    <property type="evidence" value="ECO:0007669"/>
    <property type="project" value="TreeGrafter"/>
</dbReference>
<evidence type="ECO:0000256" key="12">
    <source>
        <dbReference type="ARBA" id="ARBA00022771"/>
    </source>
</evidence>
<evidence type="ECO:0000256" key="5">
    <source>
        <dbReference type="ARBA" id="ARBA00004496"/>
    </source>
</evidence>
<evidence type="ECO:0000256" key="20">
    <source>
        <dbReference type="PROSITE-ProRule" id="PRU00146"/>
    </source>
</evidence>
<reference evidence="24 25" key="1">
    <citation type="journal article" date="2024" name="Proc. Natl. Acad. Sci. U.S.A.">
        <title>The genetic regulatory architecture and epigenomic basis for age-related changes in rattlesnake venom.</title>
        <authorList>
            <person name="Hogan M.P."/>
            <person name="Holding M.L."/>
            <person name="Nystrom G.S."/>
            <person name="Colston T.J."/>
            <person name="Bartlett D.A."/>
            <person name="Mason A.J."/>
            <person name="Ellsworth S.A."/>
            <person name="Rautsaw R.M."/>
            <person name="Lawrence K.C."/>
            <person name="Strickland J.L."/>
            <person name="He B."/>
            <person name="Fraser P."/>
            <person name="Margres M.J."/>
            <person name="Gilbert D.M."/>
            <person name="Gibbs H.L."/>
            <person name="Parkinson C.L."/>
            <person name="Rokyta D.R."/>
        </authorList>
    </citation>
    <scope>NUCLEOTIDE SEQUENCE [LARGE SCALE GENOMIC DNA]</scope>
    <source>
        <strain evidence="24">DRR0105</strain>
    </source>
</reference>
<dbReference type="InterPro" id="IPR019787">
    <property type="entry name" value="Znf_PHD-finger"/>
</dbReference>
<dbReference type="Gene3D" id="3.30.40.10">
    <property type="entry name" value="Zinc/RING finger domain, C3HC4 (zinc finger)"/>
    <property type="match status" value="2"/>
</dbReference>
<evidence type="ECO:0000256" key="7">
    <source>
        <dbReference type="ARBA" id="ARBA00013227"/>
    </source>
</evidence>
<dbReference type="GO" id="GO:0005509">
    <property type="term" value="F:calcium ion binding"/>
    <property type="evidence" value="ECO:0007669"/>
    <property type="project" value="InterPro"/>
</dbReference>
<keyword evidence="15" id="KW-0106">Calcium</keyword>
<dbReference type="PROSITE" id="PS50016">
    <property type="entry name" value="ZF_PHD_2"/>
    <property type="match status" value="1"/>
</dbReference>
<dbReference type="FunFam" id="3.30.40.10:FF:000004">
    <property type="entry name" value="Jade family PHD finger 2"/>
    <property type="match status" value="1"/>
</dbReference>
<name>A0AAW1BIU2_CROAD</name>
<evidence type="ECO:0000259" key="23">
    <source>
        <dbReference type="PROSITE" id="PS51805"/>
    </source>
</evidence>
<dbReference type="Pfam" id="PF13832">
    <property type="entry name" value="zf-HC5HC2H_2"/>
    <property type="match status" value="1"/>
</dbReference>
<dbReference type="FunFam" id="3.30.40.10:FF:000030">
    <property type="entry name" value="Protein Jade-1 isoform 1"/>
    <property type="match status" value="1"/>
</dbReference>
<dbReference type="PANTHER" id="PTHR13793">
    <property type="entry name" value="PHD FINGER PROTEINS"/>
    <property type="match status" value="1"/>
</dbReference>
<evidence type="ECO:0000313" key="25">
    <source>
        <dbReference type="Proteomes" id="UP001474421"/>
    </source>
</evidence>
<dbReference type="InterPro" id="IPR034732">
    <property type="entry name" value="EPHD"/>
</dbReference>
<feature type="binding site" evidence="19">
    <location>
        <position position="700"/>
    </location>
    <ligand>
        <name>substrate</name>
    </ligand>
</feature>
<feature type="domain" description="PHD-type" evidence="23">
    <location>
        <begin position="254"/>
        <end position="368"/>
    </location>
</feature>
<evidence type="ECO:0000256" key="2">
    <source>
        <dbReference type="ARBA" id="ARBA00001913"/>
    </source>
</evidence>
<dbReference type="Pfam" id="PF13831">
    <property type="entry name" value="PHD_2"/>
    <property type="match status" value="1"/>
</dbReference>
<dbReference type="Gene3D" id="2.120.10.30">
    <property type="entry name" value="TolB, C-terminal domain"/>
    <property type="match status" value="1"/>
</dbReference>
<evidence type="ECO:0000256" key="9">
    <source>
        <dbReference type="ARBA" id="ARBA00022490"/>
    </source>
</evidence>
<dbReference type="Pfam" id="PF10513">
    <property type="entry name" value="EPL1"/>
    <property type="match status" value="1"/>
</dbReference>
<evidence type="ECO:0000256" key="17">
    <source>
        <dbReference type="ARBA" id="ARBA00038371"/>
    </source>
</evidence>
<dbReference type="GO" id="GO:0005737">
    <property type="term" value="C:cytoplasm"/>
    <property type="evidence" value="ECO:0007669"/>
    <property type="project" value="UniProtKB-SubCell"/>
</dbReference>
<feature type="binding site" evidence="19">
    <location>
        <position position="597"/>
    </location>
    <ligand>
        <name>a divalent metal cation</name>
        <dbReference type="ChEBI" id="CHEBI:60240"/>
    </ligand>
</feature>
<comment type="cofactor">
    <cofactor evidence="2">
        <name>Ca(2+)</name>
        <dbReference type="ChEBI" id="CHEBI:29108"/>
    </cofactor>
</comment>
<dbReference type="GO" id="GO:0000123">
    <property type="term" value="C:histone acetyltransferase complex"/>
    <property type="evidence" value="ECO:0007669"/>
    <property type="project" value="TreeGrafter"/>
</dbReference>
<dbReference type="PROSITE" id="PS51805">
    <property type="entry name" value="EPHD"/>
    <property type="match status" value="1"/>
</dbReference>
<dbReference type="SMART" id="SM00249">
    <property type="entry name" value="PHD"/>
    <property type="match status" value="2"/>
</dbReference>
<evidence type="ECO:0000256" key="8">
    <source>
        <dbReference type="ARBA" id="ARBA00016808"/>
    </source>
</evidence>
<dbReference type="EMBL" id="JAOTOJ010000004">
    <property type="protein sequence ID" value="KAK9401887.1"/>
    <property type="molecule type" value="Genomic_DNA"/>
</dbReference>
<dbReference type="InterPro" id="IPR011011">
    <property type="entry name" value="Znf_FYVE_PHD"/>
</dbReference>
<keyword evidence="13" id="KW-0378">Hydrolase</keyword>
<feature type="binding site" evidence="19">
    <location>
        <position position="682"/>
    </location>
    <ligand>
        <name>substrate</name>
    </ligand>
</feature>
<comment type="cofactor">
    <cofactor evidence="3">
        <name>Mn(2+)</name>
        <dbReference type="ChEBI" id="CHEBI:29035"/>
    </cofactor>
</comment>
<dbReference type="Pfam" id="PF08450">
    <property type="entry name" value="SGL"/>
    <property type="match status" value="1"/>
</dbReference>
<evidence type="ECO:0000256" key="1">
    <source>
        <dbReference type="ARBA" id="ARBA00001589"/>
    </source>
</evidence>
<evidence type="ECO:0000256" key="11">
    <source>
        <dbReference type="ARBA" id="ARBA00022737"/>
    </source>
</evidence>
<evidence type="ECO:0000256" key="3">
    <source>
        <dbReference type="ARBA" id="ARBA00001936"/>
    </source>
</evidence>
<evidence type="ECO:0000256" key="16">
    <source>
        <dbReference type="ARBA" id="ARBA00032464"/>
    </source>
</evidence>
<dbReference type="InterPro" id="IPR008367">
    <property type="entry name" value="Regucalcin"/>
</dbReference>
<dbReference type="AlphaFoldDB" id="A0AAW1BIU2"/>
<evidence type="ECO:0000256" key="18">
    <source>
        <dbReference type="PIRSR" id="PIRSR605511-1"/>
    </source>
</evidence>
<evidence type="ECO:0000256" key="15">
    <source>
        <dbReference type="ARBA" id="ARBA00022837"/>
    </source>
</evidence>
<evidence type="ECO:0000256" key="13">
    <source>
        <dbReference type="ARBA" id="ARBA00022801"/>
    </source>
</evidence>
<dbReference type="GO" id="GO:0004341">
    <property type="term" value="F:gluconolactonase activity"/>
    <property type="evidence" value="ECO:0007669"/>
    <property type="project" value="UniProtKB-EC"/>
</dbReference>
<dbReference type="InterPro" id="IPR019542">
    <property type="entry name" value="Enhancer_polycomb-like_N"/>
</dbReference>
<dbReference type="PRINTS" id="PR01791">
    <property type="entry name" value="REGUCALCIN"/>
</dbReference>